<dbReference type="Pfam" id="PF16916">
    <property type="entry name" value="ZT_dimer"/>
    <property type="match status" value="1"/>
</dbReference>
<dbReference type="PANTHER" id="PTHR11562">
    <property type="entry name" value="CATION EFFLUX PROTEIN/ ZINC TRANSPORTER"/>
    <property type="match status" value="1"/>
</dbReference>
<comment type="subcellular location">
    <subcellularLocation>
        <location evidence="1">Membrane</location>
        <topology evidence="1">Multi-pass membrane protein</topology>
    </subcellularLocation>
</comment>
<dbReference type="InterPro" id="IPR027469">
    <property type="entry name" value="Cation_efflux_TMD_sf"/>
</dbReference>
<sequence>MEHGYHGTTTNIKALRISAILIFVYFIFEIIVAFITHSLALLADAAHELSTVVAIGISLIAIELGARKPTPERTFGFLRLEVVAAFVNGLLLLGMAGFILTRGFNRVMHPIEIPSTPMFIVGIGGIGLEIAALYIMYRGQKENLNIRGAFWHVVNAFMGSIAVILAATFIFFGRVFVADAWAGIIFAFVLIWASYGLIRDSFNILIDTTPKNIYLVDIERDLKNINGVIETHHLHARAVAENIKTFSGHLIVKDLKDSERILREAKEILDIKYKFSLSTIQLENEELAESDTKELEYGERDHVDH</sequence>
<evidence type="ECO:0000256" key="3">
    <source>
        <dbReference type="ARBA" id="ARBA00022448"/>
    </source>
</evidence>
<evidence type="ECO:0000313" key="11">
    <source>
        <dbReference type="EMBL" id="KKS09803.1"/>
    </source>
</evidence>
<reference evidence="11 12" key="1">
    <citation type="journal article" date="2015" name="Nature">
        <title>rRNA introns, odd ribosomes, and small enigmatic genomes across a large radiation of phyla.</title>
        <authorList>
            <person name="Brown C.T."/>
            <person name="Hug L.A."/>
            <person name="Thomas B.C."/>
            <person name="Sharon I."/>
            <person name="Castelle C.J."/>
            <person name="Singh A."/>
            <person name="Wilkins M.J."/>
            <person name="Williams K.H."/>
            <person name="Banfield J.F."/>
        </authorList>
    </citation>
    <scope>NUCLEOTIDE SEQUENCE [LARGE SCALE GENOMIC DNA]</scope>
</reference>
<feature type="transmembrane region" description="Helical" evidence="8">
    <location>
        <begin position="49"/>
        <end position="66"/>
    </location>
</feature>
<dbReference type="GO" id="GO:0005385">
    <property type="term" value="F:zinc ion transmembrane transporter activity"/>
    <property type="evidence" value="ECO:0007669"/>
    <property type="project" value="TreeGrafter"/>
</dbReference>
<name>A0A0G0Z9T8_UNCC2</name>
<evidence type="ECO:0000256" key="1">
    <source>
        <dbReference type="ARBA" id="ARBA00004141"/>
    </source>
</evidence>
<dbReference type="GO" id="GO:0005886">
    <property type="term" value="C:plasma membrane"/>
    <property type="evidence" value="ECO:0007669"/>
    <property type="project" value="TreeGrafter"/>
</dbReference>
<feature type="domain" description="Cation efflux protein cytoplasmic" evidence="10">
    <location>
        <begin position="215"/>
        <end position="284"/>
    </location>
</feature>
<organism evidence="11 12">
    <name type="scientific">candidate division CPR2 bacterium GW2011_GWC1_41_48</name>
    <dbReference type="NCBI Taxonomy" id="1618344"/>
    <lineage>
        <taxon>Bacteria</taxon>
        <taxon>Bacteria division CPR2</taxon>
    </lineage>
</organism>
<keyword evidence="3" id="KW-0813">Transport</keyword>
<evidence type="ECO:0000256" key="8">
    <source>
        <dbReference type="SAM" id="Phobius"/>
    </source>
</evidence>
<evidence type="ECO:0000256" key="7">
    <source>
        <dbReference type="ARBA" id="ARBA00023136"/>
    </source>
</evidence>
<evidence type="ECO:0000259" key="9">
    <source>
        <dbReference type="Pfam" id="PF01545"/>
    </source>
</evidence>
<protein>
    <submittedName>
        <fullName evidence="11">Cation diffusion facilitator family transporter</fullName>
    </submittedName>
</protein>
<dbReference type="AlphaFoldDB" id="A0A0G0Z9T8"/>
<keyword evidence="4 8" id="KW-0812">Transmembrane</keyword>
<dbReference type="InterPro" id="IPR050681">
    <property type="entry name" value="CDF/SLC30A"/>
</dbReference>
<feature type="transmembrane region" description="Helical" evidence="8">
    <location>
        <begin position="20"/>
        <end position="43"/>
    </location>
</feature>
<keyword evidence="6" id="KW-0406">Ion transport</keyword>
<accession>A0A0G0Z9T8</accession>
<dbReference type="EMBL" id="LCBL01000001">
    <property type="protein sequence ID" value="KKS09803.1"/>
    <property type="molecule type" value="Genomic_DNA"/>
</dbReference>
<dbReference type="InterPro" id="IPR058533">
    <property type="entry name" value="Cation_efflux_TM"/>
</dbReference>
<evidence type="ECO:0000256" key="6">
    <source>
        <dbReference type="ARBA" id="ARBA00023065"/>
    </source>
</evidence>
<dbReference type="PANTHER" id="PTHR11562:SF17">
    <property type="entry name" value="RE54080P-RELATED"/>
    <property type="match status" value="1"/>
</dbReference>
<feature type="transmembrane region" description="Helical" evidence="8">
    <location>
        <begin position="78"/>
        <end position="99"/>
    </location>
</feature>
<keyword evidence="5 8" id="KW-1133">Transmembrane helix</keyword>
<dbReference type="Gene3D" id="1.20.1510.10">
    <property type="entry name" value="Cation efflux protein transmembrane domain"/>
    <property type="match status" value="1"/>
</dbReference>
<evidence type="ECO:0000256" key="5">
    <source>
        <dbReference type="ARBA" id="ARBA00022989"/>
    </source>
</evidence>
<dbReference type="InterPro" id="IPR027470">
    <property type="entry name" value="Cation_efflux_CTD"/>
</dbReference>
<dbReference type="Pfam" id="PF01545">
    <property type="entry name" value="Cation_efflux"/>
    <property type="match status" value="1"/>
</dbReference>
<dbReference type="NCBIfam" id="TIGR01297">
    <property type="entry name" value="CDF"/>
    <property type="match status" value="1"/>
</dbReference>
<feature type="transmembrane region" description="Helical" evidence="8">
    <location>
        <begin position="119"/>
        <end position="137"/>
    </location>
</feature>
<dbReference type="Proteomes" id="UP000033869">
    <property type="component" value="Unassembled WGS sequence"/>
</dbReference>
<comment type="caution">
    <text evidence="11">The sequence shown here is derived from an EMBL/GenBank/DDBJ whole genome shotgun (WGS) entry which is preliminary data.</text>
</comment>
<dbReference type="InterPro" id="IPR002524">
    <property type="entry name" value="Cation_efflux"/>
</dbReference>
<evidence type="ECO:0000256" key="2">
    <source>
        <dbReference type="ARBA" id="ARBA00008873"/>
    </source>
</evidence>
<feature type="transmembrane region" description="Helical" evidence="8">
    <location>
        <begin position="149"/>
        <end position="172"/>
    </location>
</feature>
<evidence type="ECO:0000259" key="10">
    <source>
        <dbReference type="Pfam" id="PF16916"/>
    </source>
</evidence>
<evidence type="ECO:0000313" key="12">
    <source>
        <dbReference type="Proteomes" id="UP000033869"/>
    </source>
</evidence>
<gene>
    <name evidence="11" type="ORF">UU65_C0001G0208</name>
</gene>
<feature type="domain" description="Cation efflux protein transmembrane" evidence="9">
    <location>
        <begin position="16"/>
        <end position="206"/>
    </location>
</feature>
<feature type="transmembrane region" description="Helical" evidence="8">
    <location>
        <begin position="178"/>
        <end position="198"/>
    </location>
</feature>
<proteinExistence type="inferred from homology"/>
<dbReference type="SUPFAM" id="SSF161111">
    <property type="entry name" value="Cation efflux protein transmembrane domain-like"/>
    <property type="match status" value="1"/>
</dbReference>
<evidence type="ECO:0000256" key="4">
    <source>
        <dbReference type="ARBA" id="ARBA00022692"/>
    </source>
</evidence>
<comment type="similarity">
    <text evidence="2">Belongs to the cation diffusion facilitator (CDF) transporter (TC 2.A.4) family. SLC30A subfamily.</text>
</comment>
<keyword evidence="7 8" id="KW-0472">Membrane</keyword>